<dbReference type="Pfam" id="PF00805">
    <property type="entry name" value="Pentapeptide"/>
    <property type="match status" value="6"/>
</dbReference>
<reference evidence="2" key="2">
    <citation type="submission" date="2013-09" db="EMBL/GenBank/DDBJ databases">
        <authorList>
            <person name="Wang G."/>
            <person name="Yang Y."/>
            <person name="Su Y."/>
        </authorList>
    </citation>
    <scope>NUCLEOTIDE SEQUENCE</scope>
    <source>
        <strain evidence="2">ATCC 39006</strain>
    </source>
</reference>
<dbReference type="EMBL" id="CP025085">
    <property type="protein sequence ID" value="AUH00204.1"/>
    <property type="molecule type" value="Genomic_DNA"/>
</dbReference>
<dbReference type="KEGG" id="sera:Ser39006_010560"/>
<reference evidence="2 3" key="1">
    <citation type="journal article" date="2013" name="Genome Announc.">
        <title>Draft genome sequence of Serratia sp. strain ATCC 39006, a model bacterium for analysis of the biosynthesis and regulation of prodigiosin, a carbapenem, and gas vesicles.</title>
        <authorList>
            <person name="Fineran P.C."/>
            <person name="Iglesias Cans M.C."/>
            <person name="Ramsay J.P."/>
            <person name="Wilf N.M."/>
            <person name="Cossyleon D."/>
            <person name="McNeil M.B."/>
            <person name="Williamson N.R."/>
            <person name="Monson R.E."/>
            <person name="Becher S.A."/>
            <person name="Stanton J.A."/>
            <person name="Brugger K."/>
            <person name="Brown S.D."/>
            <person name="Salmond G.P."/>
        </authorList>
    </citation>
    <scope>NUCLEOTIDE SEQUENCE [LARGE SCALE GENOMIC DNA]</scope>
    <source>
        <strain evidence="2">ATCC 39006</strain>
        <strain evidence="3">ATCC 39006 / SC 11482</strain>
    </source>
</reference>
<dbReference type="EMBL" id="CP025084">
    <property type="protein sequence ID" value="AUH04524.1"/>
    <property type="molecule type" value="Genomic_DNA"/>
</dbReference>
<protein>
    <submittedName>
        <fullName evidence="2">Pentapeptide repeat-containing protein</fullName>
    </submittedName>
</protein>
<name>A0A2I5T6N1_SERS3</name>
<dbReference type="RefSeq" id="WP_021016619.1">
    <property type="nucleotide sequence ID" value="NZ_CP025084.1"/>
</dbReference>
<dbReference type="InterPro" id="IPR051082">
    <property type="entry name" value="Pentapeptide-BTB/POZ_domain"/>
</dbReference>
<dbReference type="PANTHER" id="PTHR14136">
    <property type="entry name" value="BTB_POZ DOMAIN-CONTAINING PROTEIN KCTD9"/>
    <property type="match status" value="1"/>
</dbReference>
<keyword evidence="3" id="KW-1185">Reference proteome</keyword>
<gene>
    <name evidence="1" type="ORF">CWC46_10555</name>
    <name evidence="2" type="ORF">Ser39006_010560</name>
</gene>
<reference evidence="2" key="4">
    <citation type="submission" date="2017-11" db="EMBL/GenBank/DDBJ databases">
        <title>Complete genome sequence of Serratia sp. ATCC 39006.</title>
        <authorList>
            <person name="Hampton H.G."/>
            <person name="Jackson S.A."/>
            <person name="Jauregui R."/>
            <person name="Poulter G.T.M."/>
            <person name="Salmond G.P.C."/>
            <person name="Fineran P.C."/>
        </authorList>
    </citation>
    <scope>NUCLEOTIDE SEQUENCE</scope>
    <source>
        <strain evidence="2">ATCC 39006</strain>
    </source>
</reference>
<dbReference type="Gene3D" id="2.160.20.80">
    <property type="entry name" value="E3 ubiquitin-protein ligase SopA"/>
    <property type="match status" value="3"/>
</dbReference>
<reference evidence="1 4" key="3">
    <citation type="submission" date="2017-11" db="EMBL/GenBank/DDBJ databases">
        <title>Complete genome sequence of Serratia sp. ATCC 39006 LacA.</title>
        <authorList>
            <person name="Hampton H.G."/>
            <person name="Jackson S.A."/>
            <person name="Jauregui R."/>
            <person name="Poulter G.T.M."/>
            <person name="Salmond G.P.C."/>
            <person name="Fineran P.C."/>
        </authorList>
    </citation>
    <scope>NUCLEOTIDE SEQUENCE [LARGE SCALE GENOMIC DNA]</scope>
    <source>
        <strain evidence="1 4">ATCC 39006</strain>
    </source>
</reference>
<sequence length="915" mass="98221">MNFIGKWSFQQNNHYLTLDSTSQQLTMSGTTEGGAQKWNAYGTEEQFILQAPNGKYVSYDGSAYKANWNRDDAISNFALVIKEGQNCNIVDLGIDGKGPDQFWWNVSGTSLVRLAKTGTAPDSALLVQNIVTVGMEQFLNFGFSSPQPDLTWVYLAGEDLSSATELIQVNFTQANLSGANLSGVPMTSSNFTNAIVTNANMSGFATDLTSAILTNADFTGTKLNSAQLLEVNFTGANMSNVDMTDASLTKPNFTGTNLTGVKMSNPSTGGGFGGSIDLTEMTFDNKTCFTLCQLRYNDLRNCNFTGMVFNHADLTGCRMDKTILDYAEMSYCNLSGTSVTGNVSMVGTNFSNATMTGADMTGARMGSISLRFRVTGSTNVSTFETALINDDVATVQSIFTQNGYPLTGNIVITSSPYATDRVWTVQTNSENYTVRKEGSDSGVSLAVYQTVVAAILANAFMKDVILTSANLFNVRAPGAQIYGSAKLDGNAILEGAQFDNANMGGINLKQAQLYGVNFDYATLTGAQFQGAELTVAATGGAVSLTRANLQGANFSDSKLADAIFTDAAVSVANPANASVTWGVWLFDTLCSTGLLGEIQAAVNSVELATEILPYIQQGKISKQLQAGFRQQGITISDNALVTIQQYGPYWTITDGKTNYVVFHSCDSEQYQPALGVALGTSDTAAPQFFIPLYLESQLKTGTVTPDVIAAFKQNGHVTLSSSSQVAACQEATDWLVTDVDISYNLWRGLNKMCELALTARTAIPNLLSVFNVNSLPLSSRALFSINTSGGWLLDNDADNPFNAVINYIKFTLISDTTTGNLNVYGQMMRVVRLSAQGQQEYENLRCDVTVLGKNMLQASTVCPNSARTDVNNAAGTPFITWMRAQEMPKAPFCVPSADGTYYCPQKPPSSPVTLE</sequence>
<evidence type="ECO:0000313" key="2">
    <source>
        <dbReference type="EMBL" id="AUH04524.1"/>
    </source>
</evidence>
<dbReference type="AlphaFoldDB" id="A0A2I5T6N1"/>
<dbReference type="Proteomes" id="UP000233778">
    <property type="component" value="Chromosome"/>
</dbReference>
<accession>A0A2I5T6N1</accession>
<proteinExistence type="predicted"/>
<dbReference type="STRING" id="104623.Ser39006_03357"/>
<dbReference type="KEGG" id="serq:CWC46_10555"/>
<dbReference type="SUPFAM" id="SSF141571">
    <property type="entry name" value="Pentapeptide repeat-like"/>
    <property type="match status" value="3"/>
</dbReference>
<organism evidence="2 3">
    <name type="scientific">Serratia sp. (strain ATCC 39006)</name>
    <name type="common">Prodigiosinella confusarubida</name>
    <dbReference type="NCBI Taxonomy" id="104623"/>
    <lineage>
        <taxon>Bacteria</taxon>
        <taxon>Pseudomonadati</taxon>
        <taxon>Pseudomonadota</taxon>
        <taxon>Gammaproteobacteria</taxon>
        <taxon>Enterobacterales</taxon>
        <taxon>Pectobacteriaceae</taxon>
        <taxon>Prodigiosinella</taxon>
    </lineage>
</organism>
<dbReference type="OrthoDB" id="5519212at2"/>
<dbReference type="PANTHER" id="PTHR14136:SF17">
    <property type="entry name" value="BTB_POZ DOMAIN-CONTAINING PROTEIN KCTD9"/>
    <property type="match status" value="1"/>
</dbReference>
<evidence type="ECO:0000313" key="3">
    <source>
        <dbReference type="Proteomes" id="UP000017700"/>
    </source>
</evidence>
<dbReference type="InterPro" id="IPR001646">
    <property type="entry name" value="5peptide_repeat"/>
</dbReference>
<evidence type="ECO:0000313" key="4">
    <source>
        <dbReference type="Proteomes" id="UP000233778"/>
    </source>
</evidence>
<evidence type="ECO:0000313" key="1">
    <source>
        <dbReference type="EMBL" id="AUH00204.1"/>
    </source>
</evidence>
<dbReference type="Proteomes" id="UP000017700">
    <property type="component" value="Chromosome"/>
</dbReference>